<dbReference type="SMART" id="SM00822">
    <property type="entry name" value="PKS_KR"/>
    <property type="match status" value="1"/>
</dbReference>
<dbReference type="GO" id="GO:0016491">
    <property type="term" value="F:oxidoreductase activity"/>
    <property type="evidence" value="ECO:0007669"/>
    <property type="project" value="UniProtKB-KW"/>
</dbReference>
<protein>
    <submittedName>
        <fullName evidence="5">SDR family oxidoreductase</fullName>
    </submittedName>
</protein>
<dbReference type="PRINTS" id="PR00080">
    <property type="entry name" value="SDRFAMILY"/>
</dbReference>
<dbReference type="InterPro" id="IPR002347">
    <property type="entry name" value="SDR_fam"/>
</dbReference>
<gene>
    <name evidence="5" type="ORF">D3P05_09360</name>
</gene>
<dbReference type="Gene3D" id="3.40.50.720">
    <property type="entry name" value="NAD(P)-binding Rossmann-like Domain"/>
    <property type="match status" value="1"/>
</dbReference>
<dbReference type="RefSeq" id="WP_119897905.1">
    <property type="nucleotide sequence ID" value="NZ_QNRC01000033.1"/>
</dbReference>
<dbReference type="SUPFAM" id="SSF51735">
    <property type="entry name" value="NAD(P)-binding Rossmann-fold domains"/>
    <property type="match status" value="1"/>
</dbReference>
<evidence type="ECO:0000313" key="6">
    <source>
        <dbReference type="Proteomes" id="UP000283587"/>
    </source>
</evidence>
<proteinExistence type="inferred from homology"/>
<reference evidence="6" key="1">
    <citation type="submission" date="2018-09" db="EMBL/GenBank/DDBJ databases">
        <title>Paracoccus onubensis nov. sp. a moderate halophilic bacterium isolated from Gruta de las Maravillas (Aracena, Spain).</title>
        <authorList>
            <person name="Jurado V."/>
            <person name="Gutierrez-Patricio S."/>
            <person name="Gonzalez-Pimentel J.L."/>
            <person name="Miller A.Z."/>
            <person name="Laiz L."/>
            <person name="Saiz-Jimenez C."/>
        </authorList>
    </citation>
    <scope>NUCLEOTIDE SEQUENCE [LARGE SCALE GENOMIC DNA]</scope>
    <source>
        <strain evidence="6">DSM 26381</strain>
    </source>
</reference>
<dbReference type="PROSITE" id="PS00061">
    <property type="entry name" value="ADH_SHORT"/>
    <property type="match status" value="1"/>
</dbReference>
<evidence type="ECO:0000256" key="1">
    <source>
        <dbReference type="ARBA" id="ARBA00006484"/>
    </source>
</evidence>
<keyword evidence="3" id="KW-0520">NAD</keyword>
<dbReference type="InterPro" id="IPR036291">
    <property type="entry name" value="NAD(P)-bd_dom_sf"/>
</dbReference>
<keyword evidence="6" id="KW-1185">Reference proteome</keyword>
<comment type="similarity">
    <text evidence="1">Belongs to the short-chain dehydrogenases/reductases (SDR) family.</text>
</comment>
<dbReference type="OrthoDB" id="9792355at2"/>
<evidence type="ECO:0000259" key="4">
    <source>
        <dbReference type="SMART" id="SM00822"/>
    </source>
</evidence>
<evidence type="ECO:0000313" key="5">
    <source>
        <dbReference type="EMBL" id="RJL16559.1"/>
    </source>
</evidence>
<comment type="caution">
    <text evidence="5">The sequence shown here is derived from an EMBL/GenBank/DDBJ whole genome shotgun (WGS) entry which is preliminary data.</text>
</comment>
<keyword evidence="2" id="KW-0560">Oxidoreductase</keyword>
<evidence type="ECO:0000256" key="2">
    <source>
        <dbReference type="ARBA" id="ARBA00023002"/>
    </source>
</evidence>
<dbReference type="Pfam" id="PF13561">
    <property type="entry name" value="adh_short_C2"/>
    <property type="match status" value="1"/>
</dbReference>
<dbReference type="InterPro" id="IPR020904">
    <property type="entry name" value="Sc_DH/Rdtase_CS"/>
</dbReference>
<feature type="domain" description="Ketoreductase" evidence="4">
    <location>
        <begin position="6"/>
        <end position="193"/>
    </location>
</feature>
<dbReference type="CDD" id="cd05233">
    <property type="entry name" value="SDR_c"/>
    <property type="match status" value="1"/>
</dbReference>
<dbReference type="InterPro" id="IPR057326">
    <property type="entry name" value="KR_dom"/>
</dbReference>
<sequence>MSFSGRNVLVTGGTQGIGRSIATLLARAGAQVVITGRDPQKGHAAAAEIGGACSFHPCEIADAGSVEALFDHLDRQGPLHHAVNNAGVTAPRAPVRDIDVGSWQRVLDINLTGTLRCLTRQLRRLDMQPGGSVVNVSSCAGVQVIGDQAAYSVSKAAVNSLTRVAAIEAATAQPGRHPVRVNAIAPGPTLGGMNSAERLAANPEATRRKLAVTAMKRMAAPEEVAQAAVFLLSDAASYLTGAVLDADGGYSAGKF</sequence>
<dbReference type="PANTHER" id="PTHR24321:SF8">
    <property type="entry name" value="ESTRADIOL 17-BETA-DEHYDROGENASE 8-RELATED"/>
    <property type="match status" value="1"/>
</dbReference>
<dbReference type="AlphaFoldDB" id="A0A419A7N2"/>
<dbReference type="PRINTS" id="PR00081">
    <property type="entry name" value="GDHRDH"/>
</dbReference>
<dbReference type="Proteomes" id="UP000283587">
    <property type="component" value="Unassembled WGS sequence"/>
</dbReference>
<accession>A0A419A7N2</accession>
<evidence type="ECO:0000256" key="3">
    <source>
        <dbReference type="ARBA" id="ARBA00023027"/>
    </source>
</evidence>
<dbReference type="EMBL" id="QZEW01000032">
    <property type="protein sequence ID" value="RJL16559.1"/>
    <property type="molecule type" value="Genomic_DNA"/>
</dbReference>
<name>A0A419A7N2_9RHOB</name>
<organism evidence="5 6">
    <name type="scientific">Paracoccus siganidrum</name>
    <dbReference type="NCBI Taxonomy" id="1276757"/>
    <lineage>
        <taxon>Bacteria</taxon>
        <taxon>Pseudomonadati</taxon>
        <taxon>Pseudomonadota</taxon>
        <taxon>Alphaproteobacteria</taxon>
        <taxon>Rhodobacterales</taxon>
        <taxon>Paracoccaceae</taxon>
        <taxon>Paracoccus</taxon>
    </lineage>
</organism>
<dbReference type="PANTHER" id="PTHR24321">
    <property type="entry name" value="DEHYDROGENASES, SHORT CHAIN"/>
    <property type="match status" value="1"/>
</dbReference>
<dbReference type="FunFam" id="3.40.50.720:FF:000084">
    <property type="entry name" value="Short-chain dehydrogenase reductase"/>
    <property type="match status" value="1"/>
</dbReference>